<protein>
    <submittedName>
        <fullName evidence="4">TetR/AcrR family transcriptional regulator</fullName>
    </submittedName>
</protein>
<dbReference type="PRINTS" id="PR00455">
    <property type="entry name" value="HTHTETR"/>
</dbReference>
<evidence type="ECO:0000259" key="3">
    <source>
        <dbReference type="PROSITE" id="PS50977"/>
    </source>
</evidence>
<comment type="caution">
    <text evidence="4">The sequence shown here is derived from an EMBL/GenBank/DDBJ whole genome shotgun (WGS) entry which is preliminary data.</text>
</comment>
<dbReference type="InterPro" id="IPR001647">
    <property type="entry name" value="HTH_TetR"/>
</dbReference>
<dbReference type="GO" id="GO:0003677">
    <property type="term" value="F:DNA binding"/>
    <property type="evidence" value="ECO:0007669"/>
    <property type="project" value="UniProtKB-UniRule"/>
</dbReference>
<gene>
    <name evidence="4" type="ORF">JL102_07110</name>
</gene>
<keyword evidence="1 2" id="KW-0238">DNA-binding</keyword>
<feature type="domain" description="HTH tetR-type" evidence="3">
    <location>
        <begin position="22"/>
        <end position="82"/>
    </location>
</feature>
<dbReference type="RefSeq" id="WP_202243567.1">
    <property type="nucleotide sequence ID" value="NZ_JAESIY010000003.1"/>
</dbReference>
<evidence type="ECO:0000313" key="5">
    <source>
        <dbReference type="Proteomes" id="UP000659388"/>
    </source>
</evidence>
<dbReference type="Gene3D" id="1.10.357.10">
    <property type="entry name" value="Tetracycline Repressor, domain 2"/>
    <property type="match status" value="1"/>
</dbReference>
<dbReference type="PROSITE" id="PS50977">
    <property type="entry name" value="HTH_TETR_2"/>
    <property type="match status" value="1"/>
</dbReference>
<keyword evidence="5" id="KW-1185">Reference proteome</keyword>
<proteinExistence type="predicted"/>
<dbReference type="PANTHER" id="PTHR43479">
    <property type="entry name" value="ACREF/ENVCD OPERON REPRESSOR-RELATED"/>
    <property type="match status" value="1"/>
</dbReference>
<name>A0A937F8F6_9BACT</name>
<evidence type="ECO:0000313" key="4">
    <source>
        <dbReference type="EMBL" id="MBL3655893.1"/>
    </source>
</evidence>
<dbReference type="Pfam" id="PF00440">
    <property type="entry name" value="TetR_N"/>
    <property type="match status" value="1"/>
</dbReference>
<reference evidence="4" key="1">
    <citation type="submission" date="2021-01" db="EMBL/GenBank/DDBJ databases">
        <title>Fulvivirga kasyanovii gen. nov., sp nov., a novel member of the phylum Bacteroidetes isolated from seawater in a mussel farm.</title>
        <authorList>
            <person name="Zhao L.-H."/>
            <person name="Wang Z.-J."/>
        </authorList>
    </citation>
    <scope>NUCLEOTIDE SEQUENCE</scope>
    <source>
        <strain evidence="4">2943</strain>
    </source>
</reference>
<evidence type="ECO:0000256" key="2">
    <source>
        <dbReference type="PROSITE-ProRule" id="PRU00335"/>
    </source>
</evidence>
<dbReference type="EMBL" id="JAESIY010000003">
    <property type="protein sequence ID" value="MBL3655893.1"/>
    <property type="molecule type" value="Genomic_DNA"/>
</dbReference>
<dbReference type="AlphaFoldDB" id="A0A937F8F6"/>
<dbReference type="InterPro" id="IPR009057">
    <property type="entry name" value="Homeodomain-like_sf"/>
</dbReference>
<dbReference type="InterPro" id="IPR050624">
    <property type="entry name" value="HTH-type_Tx_Regulator"/>
</dbReference>
<evidence type="ECO:0000256" key="1">
    <source>
        <dbReference type="ARBA" id="ARBA00023125"/>
    </source>
</evidence>
<feature type="DNA-binding region" description="H-T-H motif" evidence="2">
    <location>
        <begin position="45"/>
        <end position="64"/>
    </location>
</feature>
<sequence length="225" mass="25901">MKNLLIEIQANSSTYLKDPLSSTLGRKIISGSIDLINNLGFEGFTFKKLALKIGSTEASIYRYFESKHKLLLYLTSWHWAWMEYRLVFLLANISSPLKKLELALQALTEEVKEDKNISHIDERKLYQIVINESAKAYYTKDVDKENKDGVFVSLKNLVDRVSNIILEIDPHYQFPHMLVSTVIEGGHHQRYFAEHMPRLTDSVTKGDAVTQFYKDLVFGALKINL</sequence>
<accession>A0A937F8F6</accession>
<organism evidence="4 5">
    <name type="scientific">Fulvivirga sediminis</name>
    <dbReference type="NCBI Taxonomy" id="2803949"/>
    <lineage>
        <taxon>Bacteria</taxon>
        <taxon>Pseudomonadati</taxon>
        <taxon>Bacteroidota</taxon>
        <taxon>Cytophagia</taxon>
        <taxon>Cytophagales</taxon>
        <taxon>Fulvivirgaceae</taxon>
        <taxon>Fulvivirga</taxon>
    </lineage>
</organism>
<dbReference type="PANTHER" id="PTHR43479:SF11">
    <property type="entry name" value="ACREF_ENVCD OPERON REPRESSOR-RELATED"/>
    <property type="match status" value="1"/>
</dbReference>
<dbReference type="SUPFAM" id="SSF46689">
    <property type="entry name" value="Homeodomain-like"/>
    <property type="match status" value="1"/>
</dbReference>
<dbReference type="Proteomes" id="UP000659388">
    <property type="component" value="Unassembled WGS sequence"/>
</dbReference>